<evidence type="ECO:0000313" key="4">
    <source>
        <dbReference type="Proteomes" id="UP001144612"/>
    </source>
</evidence>
<gene>
    <name evidence="3" type="primary">spoIIIAG</name>
    <name evidence="3" type="ORF">OW729_15175</name>
</gene>
<proteinExistence type="predicted"/>
<accession>A0ABT4DCQ1</accession>
<evidence type="ECO:0000313" key="3">
    <source>
        <dbReference type="EMBL" id="MCY6959963.1"/>
    </source>
</evidence>
<sequence length="216" mass="23830">MSKKGFFKFDMDKILGKTKDVGGKKYITNLVILVLVGILLAIFGSTVKNTSTFNLNGGSTKGNKVASEEKKEDKDATEDTSTKYKNEQYEMETKLKEILENISGVGRVKVMIYFKGGEEKVPAFNINDSTSLTEEKDVEGGTRKTTQKNDGRTVVMMNNGNGTEPLIIKKNNANVTGVCVVAEGADDKLIKLQIRNAIINLFSLEESKVNVYPMKK</sequence>
<name>A0ABT4DCQ1_9CLOT</name>
<keyword evidence="2" id="KW-1133">Transmembrane helix</keyword>
<keyword evidence="2" id="KW-0812">Transmembrane</keyword>
<protein>
    <submittedName>
        <fullName evidence="3">Stage III sporulation protein AG</fullName>
    </submittedName>
</protein>
<dbReference type="InterPro" id="IPR014195">
    <property type="entry name" value="Spore_III_AG"/>
</dbReference>
<keyword evidence="4" id="KW-1185">Reference proteome</keyword>
<dbReference type="NCBIfam" id="TIGR02830">
    <property type="entry name" value="spore_III_AG"/>
    <property type="match status" value="1"/>
</dbReference>
<reference evidence="3" key="1">
    <citation type="submission" date="2022-12" db="EMBL/GenBank/DDBJ databases">
        <title>Clostridium sp. nov., isolated from industrial wastewater.</title>
        <authorList>
            <person name="Jiayan W."/>
        </authorList>
    </citation>
    <scope>NUCLEOTIDE SEQUENCE</scope>
    <source>
        <strain evidence="3">ZC22-4</strain>
    </source>
</reference>
<feature type="region of interest" description="Disordered" evidence="1">
    <location>
        <begin position="57"/>
        <end position="83"/>
    </location>
</feature>
<feature type="transmembrane region" description="Helical" evidence="2">
    <location>
        <begin position="26"/>
        <end position="44"/>
    </location>
</feature>
<evidence type="ECO:0000256" key="2">
    <source>
        <dbReference type="SAM" id="Phobius"/>
    </source>
</evidence>
<dbReference type="RefSeq" id="WP_268062397.1">
    <property type="nucleotide sequence ID" value="NZ_JAPQFJ010000018.1"/>
</dbReference>
<evidence type="ECO:0000256" key="1">
    <source>
        <dbReference type="SAM" id="MobiDB-lite"/>
    </source>
</evidence>
<keyword evidence="2" id="KW-0472">Membrane</keyword>
<organism evidence="3 4">
    <name type="scientific">Clostridium brassicae</name>
    <dbReference type="NCBI Taxonomy" id="2999072"/>
    <lineage>
        <taxon>Bacteria</taxon>
        <taxon>Bacillati</taxon>
        <taxon>Bacillota</taxon>
        <taxon>Clostridia</taxon>
        <taxon>Eubacteriales</taxon>
        <taxon>Clostridiaceae</taxon>
        <taxon>Clostridium</taxon>
    </lineage>
</organism>
<comment type="caution">
    <text evidence="3">The sequence shown here is derived from an EMBL/GenBank/DDBJ whole genome shotgun (WGS) entry which is preliminary data.</text>
</comment>
<dbReference type="EMBL" id="JAPQFJ010000018">
    <property type="protein sequence ID" value="MCY6959963.1"/>
    <property type="molecule type" value="Genomic_DNA"/>
</dbReference>
<dbReference type="Proteomes" id="UP001144612">
    <property type="component" value="Unassembled WGS sequence"/>
</dbReference>